<accession>A0A921I0H4</accession>
<dbReference type="RefSeq" id="WP_276829118.1">
    <property type="nucleotide sequence ID" value="NZ_DYVX01000097.1"/>
</dbReference>
<organism evidence="2 3">
    <name type="scientific">Mediterranea massiliensis</name>
    <dbReference type="NCBI Taxonomy" id="1841865"/>
    <lineage>
        <taxon>Bacteria</taxon>
        <taxon>Pseudomonadati</taxon>
        <taxon>Bacteroidota</taxon>
        <taxon>Bacteroidia</taxon>
        <taxon>Bacteroidales</taxon>
        <taxon>Bacteroidaceae</taxon>
        <taxon>Mediterranea</taxon>
    </lineage>
</organism>
<proteinExistence type="predicted"/>
<keyword evidence="1" id="KW-0472">Membrane</keyword>
<evidence type="ECO:0000313" key="3">
    <source>
        <dbReference type="Proteomes" id="UP000717835"/>
    </source>
</evidence>
<dbReference type="Proteomes" id="UP000717835">
    <property type="component" value="Unassembled WGS sequence"/>
</dbReference>
<protein>
    <submittedName>
        <fullName evidence="2">Uncharacterized protein</fullName>
    </submittedName>
</protein>
<name>A0A921I0H4_9BACT</name>
<dbReference type="EMBL" id="DYVX01000097">
    <property type="protein sequence ID" value="HJF93097.1"/>
    <property type="molecule type" value="Genomic_DNA"/>
</dbReference>
<reference evidence="2" key="2">
    <citation type="submission" date="2021-09" db="EMBL/GenBank/DDBJ databases">
        <authorList>
            <person name="Gilroy R."/>
        </authorList>
    </citation>
    <scope>NUCLEOTIDE SEQUENCE</scope>
    <source>
        <strain evidence="2">CHK55-1828</strain>
    </source>
</reference>
<evidence type="ECO:0000256" key="1">
    <source>
        <dbReference type="SAM" id="Phobius"/>
    </source>
</evidence>
<feature type="transmembrane region" description="Helical" evidence="1">
    <location>
        <begin position="28"/>
        <end position="46"/>
    </location>
</feature>
<feature type="transmembrane region" description="Helical" evidence="1">
    <location>
        <begin position="66"/>
        <end position="89"/>
    </location>
</feature>
<keyword evidence="1" id="KW-1133">Transmembrane helix</keyword>
<evidence type="ECO:0000313" key="2">
    <source>
        <dbReference type="EMBL" id="HJF93097.1"/>
    </source>
</evidence>
<sequence>MKTNPDTNNLPNGTEVNIQIKKTHRIEFLFLLLALYIGAVLYSYIWEDLLADGVGYHPTSLTETPMYFLIFICTPLAYYLFQYLLLLFLSGWDTKAVRFASLWSDSGVYSSRPLPLKRHRLFLLLPGILIGLLPFVHGFCMEYKGVYLFGIGCLILAINDVRMFWKLRPFDSEDLFQMGKKVYQGTVIRRNYTK</sequence>
<feature type="transmembrane region" description="Helical" evidence="1">
    <location>
        <begin position="145"/>
        <end position="165"/>
    </location>
</feature>
<dbReference type="AlphaFoldDB" id="A0A921I0H4"/>
<gene>
    <name evidence="2" type="ORF">K8W02_12055</name>
</gene>
<feature type="transmembrane region" description="Helical" evidence="1">
    <location>
        <begin position="121"/>
        <end position="139"/>
    </location>
</feature>
<keyword evidence="1" id="KW-0812">Transmembrane</keyword>
<comment type="caution">
    <text evidence="2">The sequence shown here is derived from an EMBL/GenBank/DDBJ whole genome shotgun (WGS) entry which is preliminary data.</text>
</comment>
<reference evidence="2" key="1">
    <citation type="journal article" date="2021" name="PeerJ">
        <title>Extensive microbial diversity within the chicken gut microbiome revealed by metagenomics and culture.</title>
        <authorList>
            <person name="Gilroy R."/>
            <person name="Ravi A."/>
            <person name="Getino M."/>
            <person name="Pursley I."/>
            <person name="Horton D.L."/>
            <person name="Alikhan N.F."/>
            <person name="Baker D."/>
            <person name="Gharbi K."/>
            <person name="Hall N."/>
            <person name="Watson M."/>
            <person name="Adriaenssens E.M."/>
            <person name="Foster-Nyarko E."/>
            <person name="Jarju S."/>
            <person name="Secka A."/>
            <person name="Antonio M."/>
            <person name="Oren A."/>
            <person name="Chaudhuri R.R."/>
            <person name="La Ragione R."/>
            <person name="Hildebrand F."/>
            <person name="Pallen M.J."/>
        </authorList>
    </citation>
    <scope>NUCLEOTIDE SEQUENCE</scope>
    <source>
        <strain evidence="2">CHK55-1828</strain>
    </source>
</reference>